<feature type="compositionally biased region" description="Polar residues" evidence="4">
    <location>
        <begin position="19"/>
        <end position="47"/>
    </location>
</feature>
<feature type="region of interest" description="Disordered" evidence="4">
    <location>
        <begin position="630"/>
        <end position="655"/>
    </location>
</feature>
<feature type="coiled-coil region" evidence="3">
    <location>
        <begin position="421"/>
        <end position="469"/>
    </location>
</feature>
<feature type="compositionally biased region" description="Basic and acidic residues" evidence="4">
    <location>
        <begin position="1295"/>
        <end position="1306"/>
    </location>
</feature>
<keyword evidence="3" id="KW-0175">Coiled coil</keyword>
<evidence type="ECO:0000313" key="6">
    <source>
        <dbReference type="Proteomes" id="UP000887568"/>
    </source>
</evidence>
<dbReference type="SMART" id="SM00365">
    <property type="entry name" value="LRR_SD22"/>
    <property type="match status" value="4"/>
</dbReference>
<dbReference type="EnsemblMetazoa" id="XM_038214300.1">
    <property type="protein sequence ID" value="XP_038070228.1"/>
    <property type="gene ID" value="LOC119739374"/>
</dbReference>
<sequence>MKKSASATRLSEAPELRQSDTSNSLRTTKTQVPSKRKLTLSNATMKATGTKDDDQHKDSAEKSLVRYINKVMIKKISGKEELRDITTLNLILTTKDNGKKIRYIENLEGLTNLQVLMINHNQISKIENLHHLMRLRELNISCNRINKVEGLETLTHLQTLNLSHNLIETIPAWLAKKLTALRAFHIAGNLLYSLSDVFRLRPLKDLMQLSIADNPLCDLPHHRLFAAFHLRTLQVLDKQTITESERKQADDRFEQEELENLEVQLNNEEKKLRSLQENHSKTLMDQQQSMNLIALLKTKNLAHQQTIIQLHGEVHAKDDLLKRKTAELNKACEKQFRLEQELAFQKIDAKFEPLAFHLDIDEAEGGTEESPYIGKAGYKRNELARQQYFDPSKGQSIRESQQQGQEVLDIDPSPEIQEQLHDVLQDRLTDKQRQIAAAQEQLGKLQDKITDAKKMLDDKNREIQRMSTKSTKRPLSESEKQELKRCLWERLHAVNNLKQRVAELEEAMEASLYIVQIKEREMERLKHQLPNQKHPQYAEAATEISSKEQELTDAGDKYQDLQRELEEIVALLSEEMENVNQVKEQVAQAKVDLNDNLKEELEDAIAGLTTLMQEAQRKAKKEDCKNKFLQRERDPLLGQQQQAEKGKTGLGEDDFMPRDLEDIQRRLAGLQAALAAAEAEKHQLKATLQAEHNSKQAEENETLKAAKEADRLNTALRRQKQQAQLENGMLKKQLYAQRRQVEALRQSIDQSHDCAKNEVVANLLGKLQAQREELEDQLYSQQEQMQEALGALLHPSDVIARISQLQRHLEQGRGKTKPFDDKDILGKSLAELEDLMRERLREKEEACKQQKKAEREADTLRKQMAALKEQLEQVENECARLDVDSPDFSLEEIKVIRQQHNARENIGENKARQEEDAMMEALRGQVRTLQEKLKRHQPHHFVQVESLAKARARQIAQELARAEDKMLKLHQALVDREKLLQQEMQRGDVASQTLATQQIQMDALYDTLEEQKAEILKLHDALNRLVIPKPGMAAAQPSVRDYDIEHLLREIERLNYALQQQEKHMSTQGLLQFGDQPINNLRPTFVGDLQAGLHPIPYTYTSPEQPTGKAADHLQSQTSPIRTYQQYLSPASTHNTVQDFPTNQPTDQQQEFPQSSGHTRPGRILSSVASMMQPVGNTYGQQQAADTQTSYVHVPVLLANAQTFGTTEVQQQVGIVPGTKGTRGIVQETPTVQSGVVSPTSQPVITQVPISLQGAPTPGLVLRTTVPSQPTPLRDSGHNSEENTHTCDGMAGTEGKSESAQTERGKNSRTIILPQGSLFCNVHEHHWMEDEVARLKRLLAECRKYERKRADSETEKFESVLENQNKELEMLELAIQRQRETLRVLHNADIDIRRERDAAVRELEELNSNIDRKTCRRDFLEGRKTITPEETDYKLLDAYIHQDHQNDEIECLGRTLVKRRAELRVADQLLQECQAELKDATEKVRSTLEQYDKASKNLKQTVEDAEEIEKRSLQASRDLLQVQDHLGNMQQEVKDIEEKRQSREEKMKAVDEVLSEKDNMFRVLEGKIERATHRLQKLQIDSLLLEEKTAKQQDSAKQQNQLIAERTTELHKLEEQVEEESKRLIEIDHEIGSKQTDLNNLISDLDNNSKDLVIALRDAENELMSFKQKIKVSLSSRKILSKPSLASCPISAISLASASLRSF</sequence>
<feature type="compositionally biased region" description="Polar residues" evidence="4">
    <location>
        <begin position="1137"/>
        <end position="1158"/>
    </location>
</feature>
<feature type="compositionally biased region" description="Basic and acidic residues" evidence="4">
    <location>
        <begin position="49"/>
        <end position="59"/>
    </location>
</feature>
<feature type="coiled-coil region" evidence="3">
    <location>
        <begin position="912"/>
        <end position="1064"/>
    </location>
</feature>
<dbReference type="SMART" id="SM00369">
    <property type="entry name" value="LRR_TYP"/>
    <property type="match status" value="3"/>
</dbReference>
<evidence type="ECO:0000256" key="4">
    <source>
        <dbReference type="SAM" id="MobiDB-lite"/>
    </source>
</evidence>
<evidence type="ECO:0000256" key="2">
    <source>
        <dbReference type="ARBA" id="ARBA00022737"/>
    </source>
</evidence>
<dbReference type="InterPro" id="IPR032675">
    <property type="entry name" value="LRR_dom_sf"/>
</dbReference>
<keyword evidence="2" id="KW-0677">Repeat</keyword>
<dbReference type="GeneID" id="119739374"/>
<dbReference type="InterPro" id="IPR003591">
    <property type="entry name" value="Leu-rich_rpt_typical-subtyp"/>
</dbReference>
<dbReference type="InterPro" id="IPR001611">
    <property type="entry name" value="Leu-rich_rpt"/>
</dbReference>
<dbReference type="InterPro" id="IPR050576">
    <property type="entry name" value="Cilia_flagella_integrity"/>
</dbReference>
<feature type="region of interest" description="Disordered" evidence="4">
    <location>
        <begin position="1"/>
        <end position="59"/>
    </location>
</feature>
<evidence type="ECO:0000256" key="3">
    <source>
        <dbReference type="SAM" id="Coils"/>
    </source>
</evidence>
<proteinExistence type="predicted"/>
<keyword evidence="1" id="KW-0433">Leucine-rich repeat</keyword>
<dbReference type="PROSITE" id="PS51450">
    <property type="entry name" value="LRR"/>
    <property type="match status" value="3"/>
</dbReference>
<keyword evidence="6" id="KW-1185">Reference proteome</keyword>
<feature type="region of interest" description="Disordered" evidence="4">
    <location>
        <begin position="1267"/>
        <end position="1308"/>
    </location>
</feature>
<evidence type="ECO:0000256" key="1">
    <source>
        <dbReference type="ARBA" id="ARBA00022614"/>
    </source>
</evidence>
<dbReference type="SUPFAM" id="SSF52058">
    <property type="entry name" value="L domain-like"/>
    <property type="match status" value="1"/>
</dbReference>
<feature type="compositionally biased region" description="Basic and acidic residues" evidence="4">
    <location>
        <begin position="1275"/>
        <end position="1285"/>
    </location>
</feature>
<dbReference type="OrthoDB" id="433501at2759"/>
<dbReference type="RefSeq" id="XP_038070228.1">
    <property type="nucleotide sequence ID" value="XM_038214300.1"/>
</dbReference>
<dbReference type="PANTHER" id="PTHR45973:SF36">
    <property type="entry name" value="CENTRIOLIN"/>
    <property type="match status" value="1"/>
</dbReference>
<feature type="coiled-coil region" evidence="3">
    <location>
        <begin position="825"/>
        <end position="884"/>
    </location>
</feature>
<organism evidence="5 6">
    <name type="scientific">Patiria miniata</name>
    <name type="common">Bat star</name>
    <name type="synonym">Asterina miniata</name>
    <dbReference type="NCBI Taxonomy" id="46514"/>
    <lineage>
        <taxon>Eukaryota</taxon>
        <taxon>Metazoa</taxon>
        <taxon>Echinodermata</taxon>
        <taxon>Eleutherozoa</taxon>
        <taxon>Asterozoa</taxon>
        <taxon>Asteroidea</taxon>
        <taxon>Valvatacea</taxon>
        <taxon>Valvatida</taxon>
        <taxon>Asterinidae</taxon>
        <taxon>Patiria</taxon>
    </lineage>
</organism>
<feature type="coiled-coil region" evidence="3">
    <location>
        <begin position="660"/>
        <end position="733"/>
    </location>
</feature>
<feature type="region of interest" description="Disordered" evidence="4">
    <location>
        <begin position="1137"/>
        <end position="1162"/>
    </location>
</feature>
<evidence type="ECO:0000313" key="5">
    <source>
        <dbReference type="EnsemblMetazoa" id="XP_038070228.1"/>
    </source>
</evidence>
<protein>
    <recommendedName>
        <fullName evidence="7">Centriolin</fullName>
    </recommendedName>
</protein>
<feature type="coiled-coil region" evidence="3">
    <location>
        <begin position="757"/>
        <end position="791"/>
    </location>
</feature>
<dbReference type="PANTHER" id="PTHR45973">
    <property type="entry name" value="PROTEIN PHOSPHATASE 1 REGULATORY SUBUNIT SDS22-RELATED"/>
    <property type="match status" value="1"/>
</dbReference>
<dbReference type="Proteomes" id="UP000887568">
    <property type="component" value="Unplaced"/>
</dbReference>
<reference evidence="5" key="1">
    <citation type="submission" date="2022-11" db="UniProtKB">
        <authorList>
            <consortium name="EnsemblMetazoa"/>
        </authorList>
    </citation>
    <scope>IDENTIFICATION</scope>
</reference>
<evidence type="ECO:0008006" key="7">
    <source>
        <dbReference type="Google" id="ProtNLM"/>
    </source>
</evidence>
<accession>A0A914B2T5</accession>
<name>A0A914B2T5_PATMI</name>
<dbReference type="Gene3D" id="3.80.10.10">
    <property type="entry name" value="Ribonuclease Inhibitor"/>
    <property type="match status" value="1"/>
</dbReference>
<dbReference type="Pfam" id="PF14580">
    <property type="entry name" value="LRR_9"/>
    <property type="match status" value="1"/>
</dbReference>
<feature type="coiled-coil region" evidence="3">
    <location>
        <begin position="1463"/>
        <end position="1669"/>
    </location>
</feature>
<feature type="coiled-coil region" evidence="3">
    <location>
        <begin position="1328"/>
        <end position="1423"/>
    </location>
</feature>
<dbReference type="SUPFAM" id="SSF57997">
    <property type="entry name" value="Tropomyosin"/>
    <property type="match status" value="1"/>
</dbReference>
<feature type="coiled-coil region" evidence="3">
    <location>
        <begin position="251"/>
        <end position="285"/>
    </location>
</feature>